<evidence type="ECO:0000313" key="2">
    <source>
        <dbReference type="EMBL" id="NHC37279.1"/>
    </source>
</evidence>
<dbReference type="OrthoDB" id="7059580at2"/>
<feature type="transmembrane region" description="Helical" evidence="1">
    <location>
        <begin position="105"/>
        <end position="126"/>
    </location>
</feature>
<keyword evidence="1" id="KW-1133">Transmembrane helix</keyword>
<comment type="caution">
    <text evidence="2">The sequence shown here is derived from an EMBL/GenBank/DDBJ whole genome shotgun (WGS) entry which is preliminary data.</text>
</comment>
<evidence type="ECO:0000313" key="3">
    <source>
        <dbReference type="Proteomes" id="UP000031532"/>
    </source>
</evidence>
<dbReference type="RefSeq" id="WP_039716146.1">
    <property type="nucleotide sequence ID" value="NZ_JTJC03000007.1"/>
</dbReference>
<feature type="transmembrane region" description="Helical" evidence="1">
    <location>
        <begin position="47"/>
        <end position="65"/>
    </location>
</feature>
<dbReference type="Proteomes" id="UP000031532">
    <property type="component" value="Unassembled WGS sequence"/>
</dbReference>
<keyword evidence="1" id="KW-0472">Membrane</keyword>
<name>A0A9X5EB60_9CYAN</name>
<keyword evidence="3" id="KW-1185">Reference proteome</keyword>
<reference evidence="2 3" key="1">
    <citation type="journal article" date="2015" name="Genome Announc.">
        <title>Draft Genome Sequence of the Terrestrial Cyanobacterium Scytonema millei VB511283, Isolated from Eastern India.</title>
        <authorList>
            <person name="Sen D."/>
            <person name="Chandrababunaidu M.M."/>
            <person name="Singh D."/>
            <person name="Sanghi N."/>
            <person name="Ghorai A."/>
            <person name="Mishra G.P."/>
            <person name="Madduluri M."/>
            <person name="Adhikary S.P."/>
            <person name="Tripathy S."/>
        </authorList>
    </citation>
    <scope>NUCLEOTIDE SEQUENCE [LARGE SCALE GENOMIC DNA]</scope>
    <source>
        <strain evidence="2 3">VB511283</strain>
    </source>
</reference>
<proteinExistence type="predicted"/>
<protein>
    <submittedName>
        <fullName evidence="2">Uncharacterized protein</fullName>
    </submittedName>
</protein>
<sequence length="139" mass="15880">MDGKKINRTALFILLIVNVISTILHYSDNFVSYDKYPQPNWITPDSIYLAWIVLTTFGVVGYVLYVKDMFWAAYVCLGIYSITGLSSPGHYLYSVQHVFSGKMHLLIWTDAIAGISLLIFILRSALVLKEWRKEPKVSI</sequence>
<feature type="transmembrane region" description="Helical" evidence="1">
    <location>
        <begin position="9"/>
        <end position="27"/>
    </location>
</feature>
<gene>
    <name evidence="2" type="ORF">QH73_0022010</name>
</gene>
<organism evidence="2 3">
    <name type="scientific">Scytonema millei VB511283</name>
    <dbReference type="NCBI Taxonomy" id="1245923"/>
    <lineage>
        <taxon>Bacteria</taxon>
        <taxon>Bacillati</taxon>
        <taxon>Cyanobacteriota</taxon>
        <taxon>Cyanophyceae</taxon>
        <taxon>Nostocales</taxon>
        <taxon>Scytonemataceae</taxon>
        <taxon>Scytonema</taxon>
    </lineage>
</organism>
<dbReference type="AlphaFoldDB" id="A0A9X5EB60"/>
<accession>A0A9X5EB60</accession>
<keyword evidence="1" id="KW-0812">Transmembrane</keyword>
<evidence type="ECO:0000256" key="1">
    <source>
        <dbReference type="SAM" id="Phobius"/>
    </source>
</evidence>
<dbReference type="EMBL" id="JTJC03000007">
    <property type="protein sequence ID" value="NHC37279.1"/>
    <property type="molecule type" value="Genomic_DNA"/>
</dbReference>
<feature type="transmembrane region" description="Helical" evidence="1">
    <location>
        <begin position="72"/>
        <end position="93"/>
    </location>
</feature>